<dbReference type="OrthoDB" id="119931at2"/>
<feature type="transmembrane region" description="Helical" evidence="1">
    <location>
        <begin position="52"/>
        <end position="69"/>
    </location>
</feature>
<feature type="transmembrane region" description="Helical" evidence="1">
    <location>
        <begin position="21"/>
        <end position="40"/>
    </location>
</feature>
<evidence type="ECO:0000313" key="2">
    <source>
        <dbReference type="EMBL" id="RZU41178.1"/>
    </source>
</evidence>
<name>A0A4Q7YU90_9BACT</name>
<feature type="transmembrane region" description="Helical" evidence="1">
    <location>
        <begin position="131"/>
        <end position="148"/>
    </location>
</feature>
<keyword evidence="1" id="KW-1133">Transmembrane helix</keyword>
<dbReference type="RefSeq" id="WP_130419132.1">
    <property type="nucleotide sequence ID" value="NZ_SHKW01000001.1"/>
</dbReference>
<evidence type="ECO:0000256" key="1">
    <source>
        <dbReference type="SAM" id="Phobius"/>
    </source>
</evidence>
<dbReference type="Proteomes" id="UP000292958">
    <property type="component" value="Unassembled WGS sequence"/>
</dbReference>
<keyword evidence="1" id="KW-0472">Membrane</keyword>
<evidence type="ECO:0000313" key="3">
    <source>
        <dbReference type="Proteomes" id="UP000292958"/>
    </source>
</evidence>
<keyword evidence="1" id="KW-0812">Transmembrane</keyword>
<feature type="transmembrane region" description="Helical" evidence="1">
    <location>
        <begin position="89"/>
        <end position="106"/>
    </location>
</feature>
<dbReference type="AlphaFoldDB" id="A0A4Q7YU90"/>
<dbReference type="EMBL" id="SHKW01000001">
    <property type="protein sequence ID" value="RZU41178.1"/>
    <property type="molecule type" value="Genomic_DNA"/>
</dbReference>
<sequence>MTSKNPSAPGFKQRAKNELKDFAIITIYLAVLFCAIVAYTDLVSRRYGADPMNYTFAIINALVIAKVILIGQMVRIGRHTETRPLYQSVLLKSLIFGMLVFLFHLLEEFVKRLYHHLPAGTVLREMDYEVLLARSIIVLCAFIPLFAFRELRRVLGEEKLHTLFFTRAHVDDPIPSTQIKNPVS</sequence>
<keyword evidence="3" id="KW-1185">Reference proteome</keyword>
<proteinExistence type="predicted"/>
<reference evidence="2 3" key="1">
    <citation type="submission" date="2019-02" db="EMBL/GenBank/DDBJ databases">
        <title>Genomic Encyclopedia of Archaeal and Bacterial Type Strains, Phase II (KMG-II): from individual species to whole genera.</title>
        <authorList>
            <person name="Goeker M."/>
        </authorList>
    </citation>
    <scope>NUCLEOTIDE SEQUENCE [LARGE SCALE GENOMIC DNA]</scope>
    <source>
        <strain evidence="2 3">DSM 18101</strain>
    </source>
</reference>
<gene>
    <name evidence="2" type="ORF">BDD14_2680</name>
</gene>
<protein>
    <submittedName>
        <fullName evidence="2">Uncharacterized protein</fullName>
    </submittedName>
</protein>
<accession>A0A4Q7YU90</accession>
<organism evidence="2 3">
    <name type="scientific">Edaphobacter modestus</name>
    <dbReference type="NCBI Taxonomy" id="388466"/>
    <lineage>
        <taxon>Bacteria</taxon>
        <taxon>Pseudomonadati</taxon>
        <taxon>Acidobacteriota</taxon>
        <taxon>Terriglobia</taxon>
        <taxon>Terriglobales</taxon>
        <taxon>Acidobacteriaceae</taxon>
        <taxon>Edaphobacter</taxon>
    </lineage>
</organism>
<comment type="caution">
    <text evidence="2">The sequence shown here is derived from an EMBL/GenBank/DDBJ whole genome shotgun (WGS) entry which is preliminary data.</text>
</comment>